<organism evidence="1 2">
    <name type="scientific">Prauserella cavernicola</name>
    <dbReference type="NCBI Taxonomy" id="2800127"/>
    <lineage>
        <taxon>Bacteria</taxon>
        <taxon>Bacillati</taxon>
        <taxon>Actinomycetota</taxon>
        <taxon>Actinomycetes</taxon>
        <taxon>Pseudonocardiales</taxon>
        <taxon>Pseudonocardiaceae</taxon>
        <taxon>Prauserella</taxon>
    </lineage>
</organism>
<sequence>MSATSPSEPAEQPAELMLVFARARHERRRELSTWYDENHIPEVLERFPQIESVRRYDLDSTVAHGPAEGVPLIGPQAHSLAVYRVRGSARDLWASITNCAELGTSPDFDYRSVFPVFTTV</sequence>
<gene>
    <name evidence="1" type="ORF">JHE00_34365</name>
</gene>
<proteinExistence type="predicted"/>
<accession>A0A934QZU5</accession>
<dbReference type="Proteomes" id="UP000635245">
    <property type="component" value="Unassembled WGS sequence"/>
</dbReference>
<evidence type="ECO:0000313" key="1">
    <source>
        <dbReference type="EMBL" id="MBK1789441.1"/>
    </source>
</evidence>
<evidence type="ECO:0000313" key="2">
    <source>
        <dbReference type="Proteomes" id="UP000635245"/>
    </source>
</evidence>
<evidence type="ECO:0008006" key="3">
    <source>
        <dbReference type="Google" id="ProtNLM"/>
    </source>
</evidence>
<reference evidence="1" key="1">
    <citation type="submission" date="2020-12" db="EMBL/GenBank/DDBJ databases">
        <title>Prauserella sp. ASG 168, a novel actinomycete isolated from cave rock.</title>
        <authorList>
            <person name="Suriyachadkun C."/>
        </authorList>
    </citation>
    <scope>NUCLEOTIDE SEQUENCE</scope>
    <source>
        <strain evidence="1">ASG 168</strain>
    </source>
</reference>
<protein>
    <recommendedName>
        <fullName evidence="3">EthD domain-containing protein</fullName>
    </recommendedName>
</protein>
<keyword evidence="2" id="KW-1185">Reference proteome</keyword>
<dbReference type="EMBL" id="JAENJH010000021">
    <property type="protein sequence ID" value="MBK1789441.1"/>
    <property type="molecule type" value="Genomic_DNA"/>
</dbReference>
<comment type="caution">
    <text evidence="1">The sequence shown here is derived from an EMBL/GenBank/DDBJ whole genome shotgun (WGS) entry which is preliminary data.</text>
</comment>
<dbReference type="RefSeq" id="WP_200326354.1">
    <property type="nucleotide sequence ID" value="NZ_JAENJH010000021.1"/>
</dbReference>
<dbReference type="AlphaFoldDB" id="A0A934QZU5"/>
<name>A0A934QZU5_9PSEU</name>